<reference evidence="4" key="2">
    <citation type="journal article" date="2009" name="PLoS Genet.">
        <title>Sequencing, mapping, and analysis of 27,455 maize full-length cDNAs.</title>
        <authorList>
            <person name="Soderlund C."/>
            <person name="Descour A."/>
            <person name="Kudrna D."/>
            <person name="Bomhoff M."/>
            <person name="Boyd L."/>
            <person name="Currie J."/>
            <person name="Angelova A."/>
            <person name="Collura K."/>
            <person name="Wissotski M."/>
            <person name="Ashley E."/>
            <person name="Morrow D."/>
            <person name="Fernandes J."/>
            <person name="Walbot V."/>
            <person name="Yu Y."/>
        </authorList>
    </citation>
    <scope>NUCLEOTIDE SEQUENCE</scope>
    <source>
        <strain evidence="4">B73</strain>
    </source>
</reference>
<name>B6TJI3_MAIZE</name>
<keyword evidence="8" id="KW-1185">Reference proteome</keyword>
<dbReference type="InterPro" id="IPR000215">
    <property type="entry name" value="Serpin_fam"/>
</dbReference>
<dbReference type="KEGG" id="zma:100193387"/>
<sequence>MQASSLRRALLLRGPRGAQLFPIPVGNKPRAFSSASPAAARSPKDAHNAPPPIMPTLPWGDALAATQRTFCLPLAGRVLAASATENAAVAPVAVYASLALAAAGARGDTRRQVLQALGGGGGGRGAAVQAANLASRVVKRVFKDRSTSGGPRLAFAGGIWADTSTSLSPGFVEAARSVYSCTARTADFINKPEDAAKLINMWVKQSTKDTVTSLLPDGLIDKNTGLVIGSALYFRGRWLDRTDTRSDAVQKFCCLDRTCVDVPFVEYDRTRPFAVHDGFKVIKLPYQQGNNERKFSMYIFLPDAHDGLFELAKKVFAEPSFLEQHLPTEKRHVDIKIPKFTVSFQVNMKQFLKEMGLELPFLRDADFTDMVKEDGSRNPLYLSDILHKAVLEVNDEGVEETSVRIGIGKPSPGEHFVADHPFFFVIREEVSGSVMFMGHILDPSSQS</sequence>
<keyword evidence="9" id="KW-1267">Proteomics identification</keyword>
<evidence type="ECO:0000256" key="2">
    <source>
        <dbReference type="RuleBase" id="RU000411"/>
    </source>
</evidence>
<dbReference type="GeneID" id="100193387"/>
<organism evidence="5">
    <name type="scientific">Zea mays</name>
    <name type="common">Maize</name>
    <dbReference type="NCBI Taxonomy" id="4577"/>
    <lineage>
        <taxon>Eukaryota</taxon>
        <taxon>Viridiplantae</taxon>
        <taxon>Streptophyta</taxon>
        <taxon>Embryophyta</taxon>
        <taxon>Tracheophyta</taxon>
        <taxon>Spermatophyta</taxon>
        <taxon>Magnoliopsida</taxon>
        <taxon>Liliopsida</taxon>
        <taxon>Poales</taxon>
        <taxon>Poaceae</taxon>
        <taxon>PACMAD clade</taxon>
        <taxon>Panicoideae</taxon>
        <taxon>Andropogonodae</taxon>
        <taxon>Andropogoneae</taxon>
        <taxon>Tripsacinae</taxon>
        <taxon>Zea</taxon>
    </lineage>
</organism>
<evidence type="ECO:0000259" key="3">
    <source>
        <dbReference type="SMART" id="SM00093"/>
    </source>
</evidence>
<dbReference type="AlphaFoldDB" id="B6TJI3"/>
<dbReference type="GO" id="GO:0005615">
    <property type="term" value="C:extracellular space"/>
    <property type="evidence" value="ECO:0000318"/>
    <property type="project" value="GO_Central"/>
</dbReference>
<dbReference type="RefSeq" id="NP_001131988.2">
    <property type="nucleotide sequence ID" value="NM_001138516.2"/>
</dbReference>
<evidence type="ECO:0007829" key="9">
    <source>
        <dbReference type="PeptideAtlas" id="B6TJI3"/>
    </source>
</evidence>
<dbReference type="EMBL" id="BT035635">
    <property type="protein sequence ID" value="ACF80640.2"/>
    <property type="molecule type" value="mRNA"/>
</dbReference>
<comment type="similarity">
    <text evidence="1 2">Belongs to the serpin family.</text>
</comment>
<reference evidence="6" key="4">
    <citation type="submission" date="2015-12" db="EMBL/GenBank/DDBJ databases">
        <title>Update maize B73 reference genome by single molecule sequencing technologies.</title>
        <authorList>
            <consortium name="Maize Genome Sequencing Project"/>
            <person name="Ware D."/>
        </authorList>
    </citation>
    <scope>NUCLEOTIDE SEQUENCE</scope>
    <source>
        <tissue evidence="6">Seedling</tissue>
    </source>
</reference>
<dbReference type="EMBL" id="CM000780">
    <property type="protein sequence ID" value="AQK49693.1"/>
    <property type="molecule type" value="Genomic_DNA"/>
</dbReference>
<dbReference type="PANTHER" id="PTHR11461:SF189">
    <property type="entry name" value="NON-INHIBITORY SERPIN-Z9-RELATED"/>
    <property type="match status" value="1"/>
</dbReference>
<dbReference type="Proteomes" id="UP000007305">
    <property type="component" value="Chromosome 4"/>
</dbReference>
<dbReference type="Gramene" id="Zm00001eb169240_T001">
    <property type="protein sequence ID" value="Zm00001eb169240_P001"/>
    <property type="gene ID" value="Zm00001eb169240"/>
</dbReference>
<dbReference type="SMART" id="SM00093">
    <property type="entry name" value="SERPIN"/>
    <property type="match status" value="1"/>
</dbReference>
<dbReference type="EnsemblPlants" id="Zm00001eb169240_T001">
    <property type="protein sequence ID" value="Zm00001eb169240_P001"/>
    <property type="gene ID" value="Zm00001eb169240"/>
</dbReference>
<reference evidence="8" key="3">
    <citation type="journal article" date="2009" name="Science">
        <title>The B73 maize genome: complexity, diversity, and dynamics.</title>
        <authorList>
            <person name="Schnable P.S."/>
            <person name="Ware D."/>
            <person name="Fulton R.S."/>
            <person name="Stein J.C."/>
            <person name="Wei F."/>
            <person name="Pasternak S."/>
            <person name="Liang C."/>
            <person name="Zhang J."/>
            <person name="Fulton L."/>
            <person name="Graves T.A."/>
            <person name="Minx P."/>
            <person name="Reily A.D."/>
            <person name="Courtney L."/>
            <person name="Kruchowski S.S."/>
            <person name="Tomlinson C."/>
            <person name="Strong C."/>
            <person name="Delehaunty K."/>
            <person name="Fronick C."/>
            <person name="Courtney B."/>
            <person name="Rock S.M."/>
            <person name="Belter E."/>
            <person name="Du F."/>
            <person name="Kim K."/>
            <person name="Abbott R.M."/>
            <person name="Cotton M."/>
            <person name="Levy A."/>
            <person name="Marchetto P."/>
            <person name="Ochoa K."/>
            <person name="Jackson S.M."/>
            <person name="Gillam B."/>
            <person name="Chen W."/>
            <person name="Yan L."/>
            <person name="Higginbotham J."/>
            <person name="Cardenas M."/>
            <person name="Waligorski J."/>
            <person name="Applebaum E."/>
            <person name="Phelps L."/>
            <person name="Falcone J."/>
            <person name="Kanchi K."/>
            <person name="Thane T."/>
            <person name="Scimone A."/>
            <person name="Thane N."/>
            <person name="Henke J."/>
            <person name="Wang T."/>
            <person name="Ruppert J."/>
            <person name="Shah N."/>
            <person name="Rotter K."/>
            <person name="Hodges J."/>
            <person name="Ingenthron E."/>
            <person name="Cordes M."/>
            <person name="Kohlberg S."/>
            <person name="Sgro J."/>
            <person name="Delgado B."/>
            <person name="Mead K."/>
            <person name="Chinwalla A."/>
            <person name="Leonard S."/>
            <person name="Crouse K."/>
            <person name="Collura K."/>
            <person name="Kudrna D."/>
            <person name="Currie J."/>
            <person name="He R."/>
            <person name="Angelova A."/>
            <person name="Rajasekar S."/>
            <person name="Mueller T."/>
            <person name="Lomeli R."/>
            <person name="Scara G."/>
            <person name="Ko A."/>
            <person name="Delaney K."/>
            <person name="Wissotski M."/>
            <person name="Lopez G."/>
            <person name="Campos D."/>
            <person name="Braidotti M."/>
            <person name="Ashley E."/>
            <person name="Golser W."/>
            <person name="Kim H."/>
            <person name="Lee S."/>
            <person name="Lin J."/>
            <person name="Dujmic Z."/>
            <person name="Kim W."/>
            <person name="Talag J."/>
            <person name="Zuccolo A."/>
            <person name="Fan C."/>
            <person name="Sebastian A."/>
            <person name="Kramer M."/>
            <person name="Spiegel L."/>
            <person name="Nascimento L."/>
            <person name="Zutavern T."/>
            <person name="Miller B."/>
            <person name="Ambroise C."/>
            <person name="Muller S."/>
            <person name="Spooner W."/>
            <person name="Narechania A."/>
            <person name="Ren L."/>
            <person name="Wei S."/>
            <person name="Kumari S."/>
            <person name="Faga B."/>
            <person name="Levy M.J."/>
            <person name="McMahan L."/>
            <person name="Van Buren P."/>
            <person name="Vaughn M.W."/>
            <person name="Ying K."/>
            <person name="Yeh C.-T."/>
            <person name="Emrich S.J."/>
            <person name="Jia Y."/>
            <person name="Kalyanaraman A."/>
            <person name="Hsia A.-P."/>
            <person name="Barbazuk W.B."/>
            <person name="Baucom R.S."/>
            <person name="Brutnell T.P."/>
            <person name="Carpita N.C."/>
            <person name="Chaparro C."/>
            <person name="Chia J.-M."/>
            <person name="Deragon J.-M."/>
            <person name="Estill J.C."/>
            <person name="Fu Y."/>
            <person name="Jeddeloh J.A."/>
            <person name="Han Y."/>
            <person name="Lee H."/>
            <person name="Li P."/>
            <person name="Lisch D.R."/>
            <person name="Liu S."/>
            <person name="Liu Z."/>
            <person name="Nagel D.H."/>
            <person name="McCann M.C."/>
            <person name="SanMiguel P."/>
            <person name="Myers A.M."/>
            <person name="Nettleton D."/>
            <person name="Nguyen J."/>
            <person name="Penning B.W."/>
            <person name="Ponnala L."/>
            <person name="Schneider K.L."/>
            <person name="Schwartz D.C."/>
            <person name="Sharma A."/>
            <person name="Soderlund C."/>
            <person name="Springer N.M."/>
            <person name="Sun Q."/>
            <person name="Wang H."/>
            <person name="Waterman M."/>
            <person name="Westerman R."/>
            <person name="Wolfgruber T.K."/>
            <person name="Yang L."/>
            <person name="Yu Y."/>
            <person name="Zhang L."/>
            <person name="Zhou S."/>
            <person name="Zhu Q."/>
            <person name="Bennetzen J.L."/>
            <person name="Dawe R.K."/>
            <person name="Jiang J."/>
            <person name="Jiang N."/>
            <person name="Presting G.G."/>
            <person name="Wessler S.R."/>
            <person name="Aluru S."/>
            <person name="Martienssen R.A."/>
            <person name="Clifton S.W."/>
            <person name="McCombie W.R."/>
            <person name="Wing R.A."/>
            <person name="Wilson R.K."/>
        </authorList>
    </citation>
    <scope>NUCLEOTIDE SEQUENCE [LARGE SCALE GENOMIC DNA]</scope>
    <source>
        <strain evidence="8">cv. B73</strain>
    </source>
</reference>
<dbReference type="InterPro" id="IPR023795">
    <property type="entry name" value="Serpin_CS"/>
</dbReference>
<dbReference type="PROSITE" id="PS00284">
    <property type="entry name" value="SERPIN"/>
    <property type="match status" value="1"/>
</dbReference>
<evidence type="ECO:0000313" key="7">
    <source>
        <dbReference type="EnsemblPlants" id="Zm00001eb169240_P001"/>
    </source>
</evidence>
<reference evidence="7" key="6">
    <citation type="submission" date="2021-05" db="UniProtKB">
        <authorList>
            <consortium name="EnsemblPlants"/>
        </authorList>
    </citation>
    <scope>IDENTIFICATION</scope>
    <source>
        <strain evidence="7">cv. B73</strain>
    </source>
</reference>
<evidence type="ECO:0000313" key="4">
    <source>
        <dbReference type="EMBL" id="ACF80640.2"/>
    </source>
</evidence>
<dbReference type="FunCoup" id="B6TJI3">
    <property type="interactions" value="307"/>
</dbReference>
<evidence type="ECO:0000313" key="6">
    <source>
        <dbReference type="EMBL" id="AQK49693.1"/>
    </source>
</evidence>
<feature type="domain" description="Serpin" evidence="3">
    <location>
        <begin position="72"/>
        <end position="443"/>
    </location>
</feature>
<dbReference type="InterPro" id="IPR036186">
    <property type="entry name" value="Serpin_sf"/>
</dbReference>
<reference evidence="7" key="5">
    <citation type="submission" date="2019-07" db="EMBL/GenBank/DDBJ databases">
        <authorList>
            <person name="Seetharam A."/>
            <person name="Woodhouse M."/>
            <person name="Cannon E."/>
        </authorList>
    </citation>
    <scope>NUCLEOTIDE SEQUENCE [LARGE SCALE GENOMIC DNA]</scope>
    <source>
        <strain evidence="7">cv. B73</strain>
    </source>
</reference>
<evidence type="ECO:0000313" key="8">
    <source>
        <dbReference type="Proteomes" id="UP000007305"/>
    </source>
</evidence>
<dbReference type="Pfam" id="PF00079">
    <property type="entry name" value="Serpin"/>
    <property type="match status" value="1"/>
</dbReference>
<dbReference type="ExpressionAtlas" id="B6TJI3">
    <property type="expression patterns" value="baseline and differential"/>
</dbReference>
<dbReference type="OMA" id="QHKQTGA"/>
<dbReference type="EMBL" id="EU965148">
    <property type="protein sequence ID" value="ACG37266.1"/>
    <property type="molecule type" value="mRNA"/>
</dbReference>
<reference evidence="5" key="1">
    <citation type="journal article" date="2009" name="Plant Mol. Biol.">
        <title>Insights into corn genes derived from large-scale cDNA sequencing.</title>
        <authorList>
            <person name="Alexandrov N.N."/>
            <person name="Brover V.V."/>
            <person name="Freidin S."/>
            <person name="Troukhan M.E."/>
            <person name="Tatarinova T.V."/>
            <person name="Zhang H."/>
            <person name="Swaller T.J."/>
            <person name="Lu Y.P."/>
            <person name="Bouck J."/>
            <person name="Flavell R.B."/>
            <person name="Feldmann K.A."/>
        </authorList>
    </citation>
    <scope>NUCLEOTIDE SEQUENCE</scope>
</reference>
<dbReference type="GO" id="GO:0004867">
    <property type="term" value="F:serine-type endopeptidase inhibitor activity"/>
    <property type="evidence" value="ECO:0007669"/>
    <property type="project" value="InterPro"/>
</dbReference>
<evidence type="ECO:0000313" key="5">
    <source>
        <dbReference type="EMBL" id="ACG37266.1"/>
    </source>
</evidence>
<dbReference type="PaxDb" id="4577-GRMZM5G865319_P01"/>
<dbReference type="InterPro" id="IPR042178">
    <property type="entry name" value="Serpin_sf_1"/>
</dbReference>
<accession>B4FEU7</accession>
<dbReference type="eggNOG" id="KOG2392">
    <property type="taxonomic scope" value="Eukaryota"/>
</dbReference>
<dbReference type="SUPFAM" id="SSF56574">
    <property type="entry name" value="Serpins"/>
    <property type="match status" value="1"/>
</dbReference>
<dbReference type="InterPro" id="IPR042185">
    <property type="entry name" value="Serpin_sf_2"/>
</dbReference>
<dbReference type="HOGENOM" id="CLU_023330_4_0_1"/>
<proteinExistence type="evidence at protein level"/>
<protein>
    <submittedName>
        <fullName evidence="5">Protein Z</fullName>
    </submittedName>
    <submittedName>
        <fullName evidence="6">Serpin-Z1</fullName>
    </submittedName>
</protein>
<dbReference type="InterPro" id="IPR023796">
    <property type="entry name" value="Serpin_dom"/>
</dbReference>
<dbReference type="SMR" id="B6TJI3"/>
<gene>
    <name evidence="7" type="primary">LOC100193387</name>
    <name evidence="6" type="ORF">ZEAMMB73_Zm00001d049148</name>
</gene>
<dbReference type="STRING" id="4577.B6TJI3"/>
<dbReference type="OrthoDB" id="671595at2759"/>
<evidence type="ECO:0000256" key="1">
    <source>
        <dbReference type="ARBA" id="ARBA00009500"/>
    </source>
</evidence>
<dbReference type="Gene3D" id="3.30.497.10">
    <property type="entry name" value="Antithrombin, subunit I, domain 2"/>
    <property type="match status" value="1"/>
</dbReference>
<accession>B6TJI3</accession>
<dbReference type="PANTHER" id="PTHR11461">
    <property type="entry name" value="SERINE PROTEASE INHIBITOR, SERPIN"/>
    <property type="match status" value="1"/>
</dbReference>
<dbReference type="Gene3D" id="2.30.39.10">
    <property type="entry name" value="Alpha-1-antitrypsin, domain 1"/>
    <property type="match status" value="1"/>
</dbReference>